<name>A0ACC2D8Y2_DIPCM</name>
<accession>A0ACC2D8Y2</accession>
<gene>
    <name evidence="1" type="ORF">O6H91_07G115400</name>
</gene>
<evidence type="ECO:0000313" key="1">
    <source>
        <dbReference type="EMBL" id="KAJ7550740.1"/>
    </source>
</evidence>
<sequence length="288" mass="32014">MLLFLSTTSCCFRIPHVLCLPPSSSPHKSQQNPTRKACHNRVLRSCNELSAIVVCLGREDGSGGGSRGGIVKAFGRDEDMRNSSAGSVFSLDTPFQTALVVEDLKEAVRKSLEGINRGIFGVESKKKANLEELIEQLESVNPCPRPTDNMEMLKGEWRLLYSTVSILGRKRTKLGLRDFITLGDFLQTIDIEQNQAVNTIAFSVAGLGMLTGSFKVVATYTVSSPTRVIIQFEESAIAPEELLSLFQKNYDLLLSIFNPEGWLEITYVDNFWRVGRDDKGNLFLVERT</sequence>
<keyword evidence="2" id="KW-1185">Reference proteome</keyword>
<protein>
    <submittedName>
        <fullName evidence="1">Uncharacterized protein</fullName>
    </submittedName>
</protein>
<proteinExistence type="predicted"/>
<reference evidence="2" key="1">
    <citation type="journal article" date="2024" name="Proc. Natl. Acad. Sci. U.S.A.">
        <title>Extraordinary preservation of gene collinearity over three hundred million years revealed in homosporous lycophytes.</title>
        <authorList>
            <person name="Li C."/>
            <person name="Wickell D."/>
            <person name="Kuo L.Y."/>
            <person name="Chen X."/>
            <person name="Nie B."/>
            <person name="Liao X."/>
            <person name="Peng D."/>
            <person name="Ji J."/>
            <person name="Jenkins J."/>
            <person name="Williams M."/>
            <person name="Shu S."/>
            <person name="Plott C."/>
            <person name="Barry K."/>
            <person name="Rajasekar S."/>
            <person name="Grimwood J."/>
            <person name="Han X."/>
            <person name="Sun S."/>
            <person name="Hou Z."/>
            <person name="He W."/>
            <person name="Dai G."/>
            <person name="Sun C."/>
            <person name="Schmutz J."/>
            <person name="Leebens-Mack J.H."/>
            <person name="Li F.W."/>
            <person name="Wang L."/>
        </authorList>
    </citation>
    <scope>NUCLEOTIDE SEQUENCE [LARGE SCALE GENOMIC DNA]</scope>
    <source>
        <strain evidence="2">cv. PW_Plant_1</strain>
    </source>
</reference>
<dbReference type="Proteomes" id="UP001162992">
    <property type="component" value="Chromosome 7"/>
</dbReference>
<evidence type="ECO:0000313" key="2">
    <source>
        <dbReference type="Proteomes" id="UP001162992"/>
    </source>
</evidence>
<dbReference type="EMBL" id="CM055098">
    <property type="protein sequence ID" value="KAJ7550740.1"/>
    <property type="molecule type" value="Genomic_DNA"/>
</dbReference>
<comment type="caution">
    <text evidence="1">The sequence shown here is derived from an EMBL/GenBank/DDBJ whole genome shotgun (WGS) entry which is preliminary data.</text>
</comment>
<organism evidence="1 2">
    <name type="scientific">Diphasiastrum complanatum</name>
    <name type="common">Issler's clubmoss</name>
    <name type="synonym">Lycopodium complanatum</name>
    <dbReference type="NCBI Taxonomy" id="34168"/>
    <lineage>
        <taxon>Eukaryota</taxon>
        <taxon>Viridiplantae</taxon>
        <taxon>Streptophyta</taxon>
        <taxon>Embryophyta</taxon>
        <taxon>Tracheophyta</taxon>
        <taxon>Lycopodiopsida</taxon>
        <taxon>Lycopodiales</taxon>
        <taxon>Lycopodiaceae</taxon>
        <taxon>Lycopodioideae</taxon>
        <taxon>Diphasiastrum</taxon>
    </lineage>
</organism>